<comment type="caution">
    <text evidence="1">The sequence shown here is derived from an EMBL/GenBank/DDBJ whole genome shotgun (WGS) entry which is preliminary data.</text>
</comment>
<sequence length="263" mass="29999">MSDSAEVPASCMGENEWLMGLPIPDSERPTDVGSPNFLPQPQTLPNLITQKMIDKWQSSRNRPPFARLLEFDRLPIYPGFLSAYLGFFKTQHLYYFADFIATMRPDHWLKASLDNGRTDEVLVWESILGLPNFRVQNHANHANHANLFKLDPVLTAIACMYKLIKANPSRFRELTEGLENECVWGIHHEDWQRAYAIIIFVKYRRAFFRHCPEGGPSKYWGSRSKKAKCYAYATPDVIASVAARQANVAGNRAGRVGAGRRRL</sequence>
<dbReference type="Proteomes" id="UP000034112">
    <property type="component" value="Unassembled WGS sequence"/>
</dbReference>
<gene>
    <name evidence="1" type="ORF">THAR02_08680</name>
</gene>
<dbReference type="OMA" id="IHHEDWQ"/>
<dbReference type="EMBL" id="JOKZ01000346">
    <property type="protein sequence ID" value="KKO99202.1"/>
    <property type="molecule type" value="Genomic_DNA"/>
</dbReference>
<accession>A0A0F9XEV7</accession>
<proteinExistence type="predicted"/>
<evidence type="ECO:0000313" key="1">
    <source>
        <dbReference type="EMBL" id="KKO99202.1"/>
    </source>
</evidence>
<dbReference type="AlphaFoldDB" id="A0A0F9XEV7"/>
<evidence type="ECO:0000313" key="2">
    <source>
        <dbReference type="Proteomes" id="UP000034112"/>
    </source>
</evidence>
<organism evidence="1 2">
    <name type="scientific">Trichoderma harzianum</name>
    <name type="common">Hypocrea lixii</name>
    <dbReference type="NCBI Taxonomy" id="5544"/>
    <lineage>
        <taxon>Eukaryota</taxon>
        <taxon>Fungi</taxon>
        <taxon>Dikarya</taxon>
        <taxon>Ascomycota</taxon>
        <taxon>Pezizomycotina</taxon>
        <taxon>Sordariomycetes</taxon>
        <taxon>Hypocreomycetidae</taxon>
        <taxon>Hypocreales</taxon>
        <taxon>Hypocreaceae</taxon>
        <taxon>Trichoderma</taxon>
    </lineage>
</organism>
<protein>
    <submittedName>
        <fullName evidence="1">Uncharacterized protein</fullName>
    </submittedName>
</protein>
<name>A0A0F9XEV7_TRIHA</name>
<reference evidence="2" key="1">
    <citation type="journal article" date="2015" name="Genome Announc.">
        <title>Draft whole-genome sequence of the biocontrol agent Trichoderma harzianum T6776.</title>
        <authorList>
            <person name="Baroncelli R."/>
            <person name="Piaggeschi G."/>
            <person name="Fiorini L."/>
            <person name="Bertolini E."/>
            <person name="Zapparata A."/>
            <person name="Pe M.E."/>
            <person name="Sarrocco S."/>
            <person name="Vannacci G."/>
        </authorList>
    </citation>
    <scope>NUCLEOTIDE SEQUENCE [LARGE SCALE GENOMIC DNA]</scope>
    <source>
        <strain evidence="2">T6776</strain>
    </source>
</reference>
<dbReference type="OrthoDB" id="4896575at2759"/>